<feature type="transmembrane region" description="Helical" evidence="2">
    <location>
        <begin position="6"/>
        <end position="23"/>
    </location>
</feature>
<dbReference type="Proteomes" id="UP000036756">
    <property type="component" value="Unassembled WGS sequence"/>
</dbReference>
<dbReference type="RefSeq" id="WP_048569408.1">
    <property type="nucleotide sequence ID" value="NZ_LFVU01000003.1"/>
</dbReference>
<dbReference type="STRING" id="1121307.CLCY_7c00720"/>
<dbReference type="AlphaFoldDB" id="A0A0J8DAH4"/>
<evidence type="ECO:0000313" key="3">
    <source>
        <dbReference type="EMBL" id="KMT23025.1"/>
    </source>
</evidence>
<keyword evidence="1" id="KW-0175">Coiled coil</keyword>
<evidence type="ECO:0000256" key="2">
    <source>
        <dbReference type="SAM" id="Phobius"/>
    </source>
</evidence>
<protein>
    <submittedName>
        <fullName evidence="3">Uncharacterized protein</fullName>
    </submittedName>
</protein>
<dbReference type="EMBL" id="LFVU01000003">
    <property type="protein sequence ID" value="KMT23025.1"/>
    <property type="molecule type" value="Genomic_DNA"/>
</dbReference>
<reference evidence="3 4" key="1">
    <citation type="submission" date="2015-06" db="EMBL/GenBank/DDBJ databases">
        <title>Draft genome sequence of the purine-degrading Clostridium cylindrosporum HC-1 (DSM 605).</title>
        <authorList>
            <person name="Poehlein A."/>
            <person name="Schiel-Bengelsdorf B."/>
            <person name="Bengelsdorf F."/>
            <person name="Daniel R."/>
            <person name="Duerre P."/>
        </authorList>
    </citation>
    <scope>NUCLEOTIDE SEQUENCE [LARGE SCALE GENOMIC DNA]</scope>
    <source>
        <strain evidence="3 4">DSM 605</strain>
    </source>
</reference>
<evidence type="ECO:0000313" key="4">
    <source>
        <dbReference type="Proteomes" id="UP000036756"/>
    </source>
</evidence>
<name>A0A0J8DAH4_CLOCY</name>
<accession>A0A0J8DAH4</accession>
<organism evidence="3 4">
    <name type="scientific">Clostridium cylindrosporum DSM 605</name>
    <dbReference type="NCBI Taxonomy" id="1121307"/>
    <lineage>
        <taxon>Bacteria</taxon>
        <taxon>Bacillati</taxon>
        <taxon>Bacillota</taxon>
        <taxon>Clostridia</taxon>
        <taxon>Eubacteriales</taxon>
        <taxon>Clostridiaceae</taxon>
        <taxon>Clostridium</taxon>
    </lineage>
</organism>
<keyword evidence="2" id="KW-1133">Transmembrane helix</keyword>
<comment type="caution">
    <text evidence="3">The sequence shown here is derived from an EMBL/GenBank/DDBJ whole genome shotgun (WGS) entry which is preliminary data.</text>
</comment>
<feature type="coiled-coil region" evidence="1">
    <location>
        <begin position="56"/>
        <end position="83"/>
    </location>
</feature>
<keyword evidence="2" id="KW-0472">Membrane</keyword>
<gene>
    <name evidence="3" type="ORF">CLCY_7c00720</name>
</gene>
<keyword evidence="2" id="KW-0812">Transmembrane</keyword>
<dbReference type="OrthoDB" id="2087365at2"/>
<sequence length="98" mass="11139">MEYITAIGFGCTILGAVIGYLGYRRNYDNDLKKDTANTASRQSIIDIKLDYISKGVDDIRLDIKAQDKRIDELNNRMIKVEESTKSAHKRLDGIERGE</sequence>
<evidence type="ECO:0000256" key="1">
    <source>
        <dbReference type="SAM" id="Coils"/>
    </source>
</evidence>
<dbReference type="PATRIC" id="fig|1121307.3.peg.2354"/>
<keyword evidence="4" id="KW-1185">Reference proteome</keyword>
<proteinExistence type="predicted"/>